<feature type="coiled-coil region" evidence="1">
    <location>
        <begin position="485"/>
        <end position="572"/>
    </location>
</feature>
<proteinExistence type="predicted"/>
<dbReference type="Proteomes" id="UP000053144">
    <property type="component" value="Chromosome 2"/>
</dbReference>
<protein>
    <submittedName>
        <fullName evidence="3">Uncharacterized protein</fullName>
    </submittedName>
</protein>
<sequence length="643" mass="71645">MSFDVTGEEDMGYADDKVATSSSSSGVVVGQGVVAVNSGNSSDLLANSDAPEEVAINMDSSGAWDGKPRDWPVVPGYDWVPYEVRQISSSFYHRRPFRDLASSVCLVKAAEDASNFKLVVCQMTERVCHSRGNYPTDFFYAYATMFKDLKVLLPFSDFQMSVLRELNVAPTQLHSNGWAFMQPFSVVCTGLALYPTPGAFLYFFHVQPHPTKPWVSLRTIKNRHLLSLFNSSYKDFKGNFFKVVPLEAGYKIFCFLDGRAKFPFYWTNNPKKVISWPKSRMTPKDLDLINQLSQLPLKSSSRVLIGFLNNKNLPFNVFDYLSKMDPARSSTFARLFAQRGGDVRKTVGGSSSRAPTTAAIPATSLLVQKAPPPPPATEVQSPKSVRRPTDKVQQSEPIPKKKGKRKVVRESSASSKRSKRALPDGPPLSGPMSPNSWVAKHIQFDLFVEEKALVKGMIEEEASNMAMELATRSTMCMAYAAVKSNQELMLRLAETERIADEDKKKANTLLAEAHSAQRRMQQSYDDLNLDLQNATTKNKELVTERDDLLADRDSLRDRVLKLEANNKFLGDEVVNEHLLGFEKALAQCNILFQVPTEDPRLDVSMMVVDGKLVPIHVPPPSPLAIPNVQTPVEVFKEIDGADV</sequence>
<keyword evidence="1" id="KW-0175">Coiled coil</keyword>
<dbReference type="Gramene" id="KOM34635">
    <property type="protein sequence ID" value="KOM34635"/>
    <property type="gene ID" value="LR48_Vigan02g078500"/>
</dbReference>
<evidence type="ECO:0000313" key="3">
    <source>
        <dbReference type="EMBL" id="KOM34635.1"/>
    </source>
</evidence>
<gene>
    <name evidence="3" type="ORF">LR48_Vigan02g078500</name>
</gene>
<dbReference type="EMBL" id="CM003372">
    <property type="protein sequence ID" value="KOM34635.1"/>
    <property type="molecule type" value="Genomic_DNA"/>
</dbReference>
<evidence type="ECO:0000256" key="1">
    <source>
        <dbReference type="SAM" id="Coils"/>
    </source>
</evidence>
<dbReference type="PANTHER" id="PTHR31099">
    <property type="entry name" value="OS06G0165300 PROTEIN"/>
    <property type="match status" value="1"/>
</dbReference>
<evidence type="ECO:0000256" key="2">
    <source>
        <dbReference type="SAM" id="MobiDB-lite"/>
    </source>
</evidence>
<dbReference type="AlphaFoldDB" id="A0A0L9TVQ3"/>
<feature type="region of interest" description="Disordered" evidence="2">
    <location>
        <begin position="343"/>
        <end position="434"/>
    </location>
</feature>
<name>A0A0L9TVQ3_PHAAN</name>
<accession>A0A0L9TVQ3</accession>
<evidence type="ECO:0000313" key="4">
    <source>
        <dbReference type="Proteomes" id="UP000053144"/>
    </source>
</evidence>
<dbReference type="PANTHER" id="PTHR31099:SF28">
    <property type="entry name" value="F5J5.12"/>
    <property type="match status" value="1"/>
</dbReference>
<reference evidence="4" key="1">
    <citation type="journal article" date="2015" name="Proc. Natl. Acad. Sci. U.S.A.">
        <title>Genome sequencing of adzuki bean (Vigna angularis) provides insight into high starch and low fat accumulation and domestication.</title>
        <authorList>
            <person name="Yang K."/>
            <person name="Tian Z."/>
            <person name="Chen C."/>
            <person name="Luo L."/>
            <person name="Zhao B."/>
            <person name="Wang Z."/>
            <person name="Yu L."/>
            <person name="Li Y."/>
            <person name="Sun Y."/>
            <person name="Li W."/>
            <person name="Chen Y."/>
            <person name="Li Y."/>
            <person name="Zhang Y."/>
            <person name="Ai D."/>
            <person name="Zhao J."/>
            <person name="Shang C."/>
            <person name="Ma Y."/>
            <person name="Wu B."/>
            <person name="Wang M."/>
            <person name="Gao L."/>
            <person name="Sun D."/>
            <person name="Zhang P."/>
            <person name="Guo F."/>
            <person name="Wang W."/>
            <person name="Li Y."/>
            <person name="Wang J."/>
            <person name="Varshney R.K."/>
            <person name="Wang J."/>
            <person name="Ling H.Q."/>
            <person name="Wan P."/>
        </authorList>
    </citation>
    <scope>NUCLEOTIDE SEQUENCE</scope>
    <source>
        <strain evidence="4">cv. Jingnong 6</strain>
    </source>
</reference>
<organism evidence="3 4">
    <name type="scientific">Phaseolus angularis</name>
    <name type="common">Azuki bean</name>
    <name type="synonym">Vigna angularis</name>
    <dbReference type="NCBI Taxonomy" id="3914"/>
    <lineage>
        <taxon>Eukaryota</taxon>
        <taxon>Viridiplantae</taxon>
        <taxon>Streptophyta</taxon>
        <taxon>Embryophyta</taxon>
        <taxon>Tracheophyta</taxon>
        <taxon>Spermatophyta</taxon>
        <taxon>Magnoliopsida</taxon>
        <taxon>eudicotyledons</taxon>
        <taxon>Gunneridae</taxon>
        <taxon>Pentapetalae</taxon>
        <taxon>rosids</taxon>
        <taxon>fabids</taxon>
        <taxon>Fabales</taxon>
        <taxon>Fabaceae</taxon>
        <taxon>Papilionoideae</taxon>
        <taxon>50 kb inversion clade</taxon>
        <taxon>NPAAA clade</taxon>
        <taxon>indigoferoid/millettioid clade</taxon>
        <taxon>Phaseoleae</taxon>
        <taxon>Vigna</taxon>
    </lineage>
</organism>